<dbReference type="FunFam" id="1.20.1740.10:FF:000006">
    <property type="entry name" value="General amino acid permease"/>
    <property type="match status" value="1"/>
</dbReference>
<feature type="transmembrane region" description="Helical" evidence="7">
    <location>
        <begin position="457"/>
        <end position="475"/>
    </location>
</feature>
<dbReference type="GO" id="GO:0015171">
    <property type="term" value="F:amino acid transmembrane transporter activity"/>
    <property type="evidence" value="ECO:0007669"/>
    <property type="project" value="TreeGrafter"/>
</dbReference>
<keyword evidence="3 7" id="KW-0812">Transmembrane</keyword>
<feature type="transmembrane region" description="Helical" evidence="7">
    <location>
        <begin position="487"/>
        <end position="505"/>
    </location>
</feature>
<dbReference type="InterPro" id="IPR004841">
    <property type="entry name" value="AA-permease/SLC12A_dom"/>
</dbReference>
<feature type="transmembrane region" description="Helical" evidence="7">
    <location>
        <begin position="195"/>
        <end position="213"/>
    </location>
</feature>
<dbReference type="InterPro" id="IPR050524">
    <property type="entry name" value="APC_YAT"/>
</dbReference>
<feature type="transmembrane region" description="Helical" evidence="7">
    <location>
        <begin position="54"/>
        <end position="72"/>
    </location>
</feature>
<gene>
    <name evidence="9" type="ORF">M409DRAFT_35261</name>
</gene>
<feature type="transmembrane region" description="Helical" evidence="7">
    <location>
        <begin position="135"/>
        <end position="156"/>
    </location>
</feature>
<evidence type="ECO:0000256" key="4">
    <source>
        <dbReference type="ARBA" id="ARBA00022970"/>
    </source>
</evidence>
<feature type="transmembrane region" description="Helical" evidence="7">
    <location>
        <begin position="284"/>
        <end position="303"/>
    </location>
</feature>
<dbReference type="EMBL" id="ML993579">
    <property type="protein sequence ID" value="KAF2173480.1"/>
    <property type="molecule type" value="Genomic_DNA"/>
</dbReference>
<dbReference type="PANTHER" id="PTHR43341">
    <property type="entry name" value="AMINO ACID PERMEASE"/>
    <property type="match status" value="1"/>
</dbReference>
<dbReference type="PANTHER" id="PTHR43341:SF18">
    <property type="entry name" value="AMINO ACID PERMEASE_ SLC12A DOMAIN-CONTAINING PROTEIN"/>
    <property type="match status" value="1"/>
</dbReference>
<evidence type="ECO:0000313" key="10">
    <source>
        <dbReference type="Proteomes" id="UP000799537"/>
    </source>
</evidence>
<accession>A0A6A6D535</accession>
<feature type="transmembrane region" description="Helical" evidence="7">
    <location>
        <begin position="382"/>
        <end position="401"/>
    </location>
</feature>
<keyword evidence="10" id="KW-1185">Reference proteome</keyword>
<protein>
    <recommendedName>
        <fullName evidence="8">Amino acid permease/ SLC12A domain-containing protein</fullName>
    </recommendedName>
</protein>
<feature type="transmembrane region" description="Helical" evidence="7">
    <location>
        <begin position="84"/>
        <end position="102"/>
    </location>
</feature>
<dbReference type="OrthoDB" id="3900342at2759"/>
<dbReference type="Pfam" id="PF00324">
    <property type="entry name" value="AA_permease"/>
    <property type="match status" value="1"/>
</dbReference>
<name>A0A6A6D535_ZASCE</name>
<keyword evidence="6 7" id="KW-0472">Membrane</keyword>
<comment type="subcellular location">
    <subcellularLocation>
        <location evidence="1">Membrane</location>
        <topology evidence="1">Multi-pass membrane protein</topology>
    </subcellularLocation>
</comment>
<dbReference type="RefSeq" id="XP_033674369.1">
    <property type="nucleotide sequence ID" value="XM_033810364.1"/>
</dbReference>
<evidence type="ECO:0000256" key="2">
    <source>
        <dbReference type="ARBA" id="ARBA00022448"/>
    </source>
</evidence>
<evidence type="ECO:0000256" key="5">
    <source>
        <dbReference type="ARBA" id="ARBA00022989"/>
    </source>
</evidence>
<feature type="transmembrane region" description="Helical" evidence="7">
    <location>
        <begin position="163"/>
        <end position="183"/>
    </location>
</feature>
<feature type="transmembrane region" description="Helical" evidence="7">
    <location>
        <begin position="416"/>
        <end position="436"/>
    </location>
</feature>
<keyword evidence="4" id="KW-0029">Amino-acid transport</keyword>
<evidence type="ECO:0000256" key="7">
    <source>
        <dbReference type="SAM" id="Phobius"/>
    </source>
</evidence>
<evidence type="ECO:0000256" key="3">
    <source>
        <dbReference type="ARBA" id="ARBA00022692"/>
    </source>
</evidence>
<evidence type="ECO:0000313" key="9">
    <source>
        <dbReference type="EMBL" id="KAF2173480.1"/>
    </source>
</evidence>
<evidence type="ECO:0000256" key="1">
    <source>
        <dbReference type="ARBA" id="ARBA00004141"/>
    </source>
</evidence>
<sequence>MAEEVSSTSSKQPGFIDSEKHGDVVQVQSYYDEDGPVEFEEKAELRRGLYQRHIQMIALAGAIGTGLFLGSGKAIARGGPLGALLGYTFTGMLVTAPVFSVAEMSALVPLSGGIIRHAEYFVDPALSFANGWNSVYSTMVSLPAEIVAAAVIVDFWTTINNGVWITVFGVLLVLSNIILVRIYGELEFGFATLKIMLIIGLNIMALVVVCGGGPDHTAYGFRYWHNPGPLVQYLGIDGSLGRFLGFWTVFSNAVYAYSGVENISVAAAEVHCPRRAIPIAAKRIFWRVGIFYVLSIFMVGLLVPSNDPDLLRSTGTAAQSPFVIAATRAGIKVVPSIINAVVLTSAWSAGNSGLLNGSRVLYGLAREGRAPAIFKRTSRFGIPYVSVAFLSLFICLGYMTLSNTASTVFGWFQDLVSVSALVNWTIICTVYLRFFYAMKKQGISRDRLPWKGYGQPYLAWVGVFAFILLLLTGGYTTFIHGQWDTETFVSSYINIPIIFTLYFGFKFIKKTKIIPLDQVPVMKFIEIAENNPEPPPKPVTGWRRFNVLWS</sequence>
<keyword evidence="5 7" id="KW-1133">Transmembrane helix</keyword>
<keyword evidence="2" id="KW-0813">Transport</keyword>
<organism evidence="9 10">
    <name type="scientific">Zasmidium cellare ATCC 36951</name>
    <dbReference type="NCBI Taxonomy" id="1080233"/>
    <lineage>
        <taxon>Eukaryota</taxon>
        <taxon>Fungi</taxon>
        <taxon>Dikarya</taxon>
        <taxon>Ascomycota</taxon>
        <taxon>Pezizomycotina</taxon>
        <taxon>Dothideomycetes</taxon>
        <taxon>Dothideomycetidae</taxon>
        <taxon>Mycosphaerellales</taxon>
        <taxon>Mycosphaerellaceae</taxon>
        <taxon>Zasmidium</taxon>
    </lineage>
</organism>
<proteinExistence type="predicted"/>
<reference evidence="9" key="1">
    <citation type="journal article" date="2020" name="Stud. Mycol.">
        <title>101 Dothideomycetes genomes: a test case for predicting lifestyles and emergence of pathogens.</title>
        <authorList>
            <person name="Haridas S."/>
            <person name="Albert R."/>
            <person name="Binder M."/>
            <person name="Bloem J."/>
            <person name="Labutti K."/>
            <person name="Salamov A."/>
            <person name="Andreopoulos B."/>
            <person name="Baker S."/>
            <person name="Barry K."/>
            <person name="Bills G."/>
            <person name="Bluhm B."/>
            <person name="Cannon C."/>
            <person name="Castanera R."/>
            <person name="Culley D."/>
            <person name="Daum C."/>
            <person name="Ezra D."/>
            <person name="Gonzalez J."/>
            <person name="Henrissat B."/>
            <person name="Kuo A."/>
            <person name="Liang C."/>
            <person name="Lipzen A."/>
            <person name="Lutzoni F."/>
            <person name="Magnuson J."/>
            <person name="Mondo S."/>
            <person name="Nolan M."/>
            <person name="Ohm R."/>
            <person name="Pangilinan J."/>
            <person name="Park H.-J."/>
            <person name="Ramirez L."/>
            <person name="Alfaro M."/>
            <person name="Sun H."/>
            <person name="Tritt A."/>
            <person name="Yoshinaga Y."/>
            <person name="Zwiers L.-H."/>
            <person name="Turgeon B."/>
            <person name="Goodwin S."/>
            <person name="Spatafora J."/>
            <person name="Crous P."/>
            <person name="Grigoriev I."/>
        </authorList>
    </citation>
    <scope>NUCLEOTIDE SEQUENCE</scope>
    <source>
        <strain evidence="9">ATCC 36951</strain>
    </source>
</reference>
<dbReference type="GO" id="GO:0016020">
    <property type="term" value="C:membrane"/>
    <property type="evidence" value="ECO:0007669"/>
    <property type="project" value="UniProtKB-SubCell"/>
</dbReference>
<evidence type="ECO:0000256" key="6">
    <source>
        <dbReference type="ARBA" id="ARBA00023136"/>
    </source>
</evidence>
<evidence type="ECO:0000259" key="8">
    <source>
        <dbReference type="Pfam" id="PF00324"/>
    </source>
</evidence>
<dbReference type="AlphaFoldDB" id="A0A6A6D535"/>
<dbReference type="PIRSF" id="PIRSF006060">
    <property type="entry name" value="AA_transporter"/>
    <property type="match status" value="1"/>
</dbReference>
<dbReference type="Proteomes" id="UP000799537">
    <property type="component" value="Unassembled WGS sequence"/>
</dbReference>
<dbReference type="GeneID" id="54563636"/>
<dbReference type="Gene3D" id="1.20.1740.10">
    <property type="entry name" value="Amino acid/polyamine transporter I"/>
    <property type="match status" value="1"/>
</dbReference>
<feature type="domain" description="Amino acid permease/ SLC12A" evidence="8">
    <location>
        <begin position="53"/>
        <end position="513"/>
    </location>
</feature>